<keyword evidence="1" id="KW-0812">Transmembrane</keyword>
<accession>A0ABV5P2G4</accession>
<keyword evidence="1" id="KW-0472">Membrane</keyword>
<feature type="transmembrane region" description="Helical" evidence="1">
    <location>
        <begin position="7"/>
        <end position="32"/>
    </location>
</feature>
<evidence type="ECO:0000313" key="3">
    <source>
        <dbReference type="Proteomes" id="UP001589568"/>
    </source>
</evidence>
<protein>
    <recommendedName>
        <fullName evidence="4">Peptidase M48 domain-containing protein</fullName>
    </recommendedName>
</protein>
<organism evidence="2 3">
    <name type="scientific">Nonomuraea salmonea</name>
    <dbReference type="NCBI Taxonomy" id="46181"/>
    <lineage>
        <taxon>Bacteria</taxon>
        <taxon>Bacillati</taxon>
        <taxon>Actinomycetota</taxon>
        <taxon>Actinomycetes</taxon>
        <taxon>Streptosporangiales</taxon>
        <taxon>Streptosporangiaceae</taxon>
        <taxon>Nonomuraea</taxon>
    </lineage>
</organism>
<evidence type="ECO:0008006" key="4">
    <source>
        <dbReference type="Google" id="ProtNLM"/>
    </source>
</evidence>
<dbReference type="Proteomes" id="UP001589568">
    <property type="component" value="Unassembled WGS sequence"/>
</dbReference>
<gene>
    <name evidence="2" type="ORF">ACFFR3_42155</name>
</gene>
<dbReference type="PROSITE" id="PS51257">
    <property type="entry name" value="PROKAR_LIPOPROTEIN"/>
    <property type="match status" value="1"/>
</dbReference>
<name>A0ABV5P2G4_9ACTN</name>
<feature type="transmembrane region" description="Helical" evidence="1">
    <location>
        <begin position="38"/>
        <end position="55"/>
    </location>
</feature>
<proteinExistence type="predicted"/>
<comment type="caution">
    <text evidence="2">The sequence shown here is derived from an EMBL/GenBank/DDBJ whole genome shotgun (WGS) entry which is preliminary data.</text>
</comment>
<keyword evidence="3" id="KW-1185">Reference proteome</keyword>
<dbReference type="RefSeq" id="WP_345404764.1">
    <property type="nucleotide sequence ID" value="NZ_BAAAXS010000001.1"/>
</dbReference>
<keyword evidence="1" id="KW-1133">Transmembrane helix</keyword>
<dbReference type="EMBL" id="JBHMCF010000046">
    <property type="protein sequence ID" value="MFB9476139.1"/>
    <property type="molecule type" value="Genomic_DNA"/>
</dbReference>
<evidence type="ECO:0000313" key="2">
    <source>
        <dbReference type="EMBL" id="MFB9476139.1"/>
    </source>
</evidence>
<evidence type="ECO:0000256" key="1">
    <source>
        <dbReference type="SAM" id="Phobius"/>
    </source>
</evidence>
<reference evidence="2 3" key="1">
    <citation type="submission" date="2024-09" db="EMBL/GenBank/DDBJ databases">
        <authorList>
            <person name="Sun Q."/>
            <person name="Mori K."/>
        </authorList>
    </citation>
    <scope>NUCLEOTIDE SEQUENCE [LARGE SCALE GENOMIC DNA]</scope>
    <source>
        <strain evidence="2 3">JCM 3324</strain>
    </source>
</reference>
<sequence length="314" mass="33422">MRRVSSAAALLLSLLVHALTLAFMALGCWIIWMNAHLAVFWLVGFVLIGIGVLLLPRARRLPADAEPLDRAAAPQLHATAERVARAMRVPPPAALAVRDLAVTTEVMRAGRRRVLLIGLPPWLVLSPRQRVVLLARAYASEPDDGRIVGGALTTLAVWRESLLQGEEAPGRSDVYTRIGATLGSVGAPSGAYSGMGSMGRGLGRVIGVPVLFLEWALTRLVQASRGDTASEELQRVRRVATDADLAELDDLLRGGRFLAPVQAAALRGATATEIRASAITAPATDLLTADASKRIDDELSGHFTRAIKGFGLIS</sequence>